<sequence length="311" mass="33872">MGAAAAALGAAALYSRKQSQDAERRYPPIGQFLSVDGVRLHYIERGRGDPLVLVHGNGTMIQDFTVSGLVDKLAERYRVIVIDRPGYGYSSRPRQVWTPRAHAGLFRRALEQLGVEQATVYGHSWGTLVAVALALEAPSLVRGLILGSGYFYPTLRADTFLLSPPAIPVIGDAMRYTVSPLVARAILPGMIKRVFQPAPVPERFEREFPKALMLRPLQLRAAAEDAALMTPSAMGLEGHYRQLTMPVTIITGADDQIADVGRQSARLHDELPGSEFIALPGLGHMIHHLAPDAVADAIDRTAQQSSRVWAL</sequence>
<dbReference type="InterPro" id="IPR000639">
    <property type="entry name" value="Epox_hydrolase-like"/>
</dbReference>
<keyword evidence="2" id="KW-0378">Hydrolase</keyword>
<dbReference type="RefSeq" id="WP_245439908.1">
    <property type="nucleotide sequence ID" value="NZ_BJYU01000266.1"/>
</dbReference>
<dbReference type="PRINTS" id="PR00111">
    <property type="entry name" value="ABHYDROLASE"/>
</dbReference>
<dbReference type="InterPro" id="IPR000073">
    <property type="entry name" value="AB_hydrolase_1"/>
</dbReference>
<dbReference type="SUPFAM" id="SSF53474">
    <property type="entry name" value="alpha/beta-Hydrolases"/>
    <property type="match status" value="1"/>
</dbReference>
<reference evidence="2 3" key="1">
    <citation type="submission" date="2019-07" db="EMBL/GenBank/DDBJ databases">
        <title>Whole genome shotgun sequence of Microvirga aerophila NBRC 106136.</title>
        <authorList>
            <person name="Hosoyama A."/>
            <person name="Uohara A."/>
            <person name="Ohji S."/>
            <person name="Ichikawa N."/>
        </authorList>
    </citation>
    <scope>NUCLEOTIDE SEQUENCE [LARGE SCALE GENOMIC DNA]</scope>
    <source>
        <strain evidence="2 3">NBRC 106136</strain>
    </source>
</reference>
<dbReference type="PANTHER" id="PTHR43433">
    <property type="entry name" value="HYDROLASE, ALPHA/BETA FOLD FAMILY PROTEIN"/>
    <property type="match status" value="1"/>
</dbReference>
<accession>A0A512C3V3</accession>
<dbReference type="Gene3D" id="3.40.50.1820">
    <property type="entry name" value="alpha/beta hydrolase"/>
    <property type="match status" value="1"/>
</dbReference>
<evidence type="ECO:0000313" key="2">
    <source>
        <dbReference type="EMBL" id="GEO18884.1"/>
    </source>
</evidence>
<feature type="domain" description="AB hydrolase-1" evidence="1">
    <location>
        <begin position="50"/>
        <end position="290"/>
    </location>
</feature>
<evidence type="ECO:0000259" key="1">
    <source>
        <dbReference type="Pfam" id="PF00561"/>
    </source>
</evidence>
<proteinExistence type="predicted"/>
<dbReference type="Proteomes" id="UP000321085">
    <property type="component" value="Unassembled WGS sequence"/>
</dbReference>
<dbReference type="PRINTS" id="PR00412">
    <property type="entry name" value="EPOXHYDRLASE"/>
</dbReference>
<dbReference type="EMBL" id="BJYU01000266">
    <property type="protein sequence ID" value="GEO18884.1"/>
    <property type="molecule type" value="Genomic_DNA"/>
</dbReference>
<protein>
    <submittedName>
        <fullName evidence="2">Alpha/beta hydrolase</fullName>
    </submittedName>
</protein>
<organism evidence="2 3">
    <name type="scientific">Microvirga aerophila</name>
    <dbReference type="NCBI Taxonomy" id="670291"/>
    <lineage>
        <taxon>Bacteria</taxon>
        <taxon>Pseudomonadati</taxon>
        <taxon>Pseudomonadota</taxon>
        <taxon>Alphaproteobacteria</taxon>
        <taxon>Hyphomicrobiales</taxon>
        <taxon>Methylobacteriaceae</taxon>
        <taxon>Microvirga</taxon>
    </lineage>
</organism>
<dbReference type="AlphaFoldDB" id="A0A512C3V3"/>
<dbReference type="InterPro" id="IPR029058">
    <property type="entry name" value="AB_hydrolase_fold"/>
</dbReference>
<dbReference type="PANTHER" id="PTHR43433:SF5">
    <property type="entry name" value="AB HYDROLASE-1 DOMAIN-CONTAINING PROTEIN"/>
    <property type="match status" value="1"/>
</dbReference>
<name>A0A512C3V3_9HYPH</name>
<comment type="caution">
    <text evidence="2">The sequence shown here is derived from an EMBL/GenBank/DDBJ whole genome shotgun (WGS) entry which is preliminary data.</text>
</comment>
<evidence type="ECO:0000313" key="3">
    <source>
        <dbReference type="Proteomes" id="UP000321085"/>
    </source>
</evidence>
<dbReference type="Pfam" id="PF00561">
    <property type="entry name" value="Abhydrolase_1"/>
    <property type="match status" value="1"/>
</dbReference>
<dbReference type="GO" id="GO:0016787">
    <property type="term" value="F:hydrolase activity"/>
    <property type="evidence" value="ECO:0007669"/>
    <property type="project" value="UniProtKB-KW"/>
</dbReference>
<gene>
    <name evidence="2" type="ORF">MAE02_65800</name>
</gene>
<dbReference type="InterPro" id="IPR050471">
    <property type="entry name" value="AB_hydrolase"/>
</dbReference>
<keyword evidence="3" id="KW-1185">Reference proteome</keyword>